<gene>
    <name evidence="6" type="ORF">DJ69_13205</name>
</gene>
<dbReference type="SUPFAM" id="SSF52540">
    <property type="entry name" value="P-loop containing nucleoside triphosphate hydrolases"/>
    <property type="match status" value="1"/>
</dbReference>
<dbReference type="EMBL" id="NHOA01000117">
    <property type="protein sequence ID" value="PHQ38124.1"/>
    <property type="molecule type" value="Genomic_DNA"/>
</dbReference>
<comment type="caution">
    <text evidence="6">The sequence shown here is derived from an EMBL/GenBank/DDBJ whole genome shotgun (WGS) entry which is preliminary data.</text>
</comment>
<keyword evidence="3" id="KW-0238">DNA-binding</keyword>
<evidence type="ECO:0000256" key="1">
    <source>
        <dbReference type="ARBA" id="ARBA00022741"/>
    </source>
</evidence>
<dbReference type="Gene3D" id="3.40.50.300">
    <property type="entry name" value="P-loop containing nucleotide triphosphate hydrolases"/>
    <property type="match status" value="1"/>
</dbReference>
<reference evidence="6 7" key="1">
    <citation type="journal article" date="2014" name="Front. Microbiol.">
        <title>Population and genomic analysis of the genus Halorubrum.</title>
        <authorList>
            <person name="Fullmer M.S."/>
            <person name="Soucy S.M."/>
            <person name="Swithers K.S."/>
            <person name="Makkay A.M."/>
            <person name="Wheeler R."/>
            <person name="Ventosa A."/>
            <person name="Gogarten J.P."/>
            <person name="Papke R.T."/>
        </authorList>
    </citation>
    <scope>NUCLEOTIDE SEQUENCE [LARGE SCALE GENOMIC DNA]</scope>
    <source>
        <strain evidence="6 7">C49</strain>
    </source>
</reference>
<name>A0A2G1WGK9_9EURY</name>
<keyword evidence="1" id="KW-0547">Nucleotide-binding</keyword>
<evidence type="ECO:0000256" key="3">
    <source>
        <dbReference type="ARBA" id="ARBA00023125"/>
    </source>
</evidence>
<protein>
    <submittedName>
        <fullName evidence="6">DNA mismatch repair protein</fullName>
    </submittedName>
</protein>
<keyword evidence="2" id="KW-0067">ATP-binding</keyword>
<dbReference type="PANTHER" id="PTHR11361">
    <property type="entry name" value="DNA MISMATCH REPAIR PROTEIN MUTS FAMILY MEMBER"/>
    <property type="match status" value="1"/>
</dbReference>
<dbReference type="Proteomes" id="UP000222824">
    <property type="component" value="Unassembled WGS sequence"/>
</dbReference>
<dbReference type="SMART" id="SM00534">
    <property type="entry name" value="MUTSac"/>
    <property type="match status" value="1"/>
</dbReference>
<dbReference type="PANTHER" id="PTHR11361:SF125">
    <property type="entry name" value="DNA-BINDING PROTEIN MUTS2"/>
    <property type="match status" value="1"/>
</dbReference>
<dbReference type="Pfam" id="PF00488">
    <property type="entry name" value="MutS_V"/>
    <property type="match status" value="1"/>
</dbReference>
<evidence type="ECO:0000256" key="2">
    <source>
        <dbReference type="ARBA" id="ARBA00022840"/>
    </source>
</evidence>
<dbReference type="InterPro" id="IPR045076">
    <property type="entry name" value="MutS"/>
</dbReference>
<dbReference type="AlphaFoldDB" id="A0A2G1WGK9"/>
<keyword evidence="7" id="KW-1185">Reference proteome</keyword>
<sequence length="622" mass="65046">MRLEDYWGIGPKTSERLTESLGTERAIEAIETADVRALVDAGLHRGRATRILRRANGEAGMDVLATGDTRSVYDDLLALAASHALTAHAADRIRVLTPLTDREAVESRLDDVVAARDAWASLDDAGRERVTDAFDEYDAADGSDLAAVETAVALREAGLTEAPFEDLGALDGERLRDAADALADVRGTIDPAGADGDAEIRIARGADDELDRRRDQLGAARDLANSAFDVLAAVRDGSLRDFEALESATIDHVARETGVDPAAVRSVAPDEALDAADFVSATLRDLVAELEESVAEREAAVAADIRERIGGMRGESGEGDGAEGDGTGGDGEGEGVGTVAGAVSAVSDAAFLLSLARFAVACDLTRPVFVDDGVAVRNARNLFIDGDVQPVSYAVGSHSLAGDPGVANAEAPPTGDRVSVLTGANSGGKTTLLETLCAVALLASMGLPVPAEEAEVGAFDRIVFHRRHASFNAGVLESTLKSVVPPLVADGRTLMLVDEFEAITEPGRAADLLNGLVTLTVDRGALGVYVTHLADDLSPLPEPARIDGIFAEGLTNDLDLRVDYQPRFGTVGKSTPEFIVSRLVANASDRGVRAGFEHLAGAVGEEAVQRTLSDAEWSRGDD</sequence>
<evidence type="ECO:0000313" key="6">
    <source>
        <dbReference type="EMBL" id="PHQ38124.1"/>
    </source>
</evidence>
<evidence type="ECO:0000256" key="4">
    <source>
        <dbReference type="SAM" id="MobiDB-lite"/>
    </source>
</evidence>
<dbReference type="InterPro" id="IPR000432">
    <property type="entry name" value="DNA_mismatch_repair_MutS_C"/>
</dbReference>
<evidence type="ECO:0000259" key="5">
    <source>
        <dbReference type="SMART" id="SM00534"/>
    </source>
</evidence>
<accession>A0A2G1WGK9</accession>
<dbReference type="RefSeq" id="WP_099256050.1">
    <property type="nucleotide sequence ID" value="NZ_NHOA01000117.1"/>
</dbReference>
<dbReference type="GO" id="GO:0005524">
    <property type="term" value="F:ATP binding"/>
    <property type="evidence" value="ECO:0007669"/>
    <property type="project" value="UniProtKB-KW"/>
</dbReference>
<feature type="domain" description="DNA mismatch repair proteins mutS family" evidence="5">
    <location>
        <begin position="416"/>
        <end position="600"/>
    </location>
</feature>
<dbReference type="OrthoDB" id="25832at2157"/>
<dbReference type="GO" id="GO:0006298">
    <property type="term" value="P:mismatch repair"/>
    <property type="evidence" value="ECO:0007669"/>
    <property type="project" value="InterPro"/>
</dbReference>
<proteinExistence type="predicted"/>
<feature type="region of interest" description="Disordered" evidence="4">
    <location>
        <begin position="310"/>
        <end position="335"/>
    </location>
</feature>
<organism evidence="6 7">
    <name type="scientific">Halorubrum persicum</name>
    <dbReference type="NCBI Taxonomy" id="1383844"/>
    <lineage>
        <taxon>Archaea</taxon>
        <taxon>Methanobacteriati</taxon>
        <taxon>Methanobacteriota</taxon>
        <taxon>Stenosarchaea group</taxon>
        <taxon>Halobacteria</taxon>
        <taxon>Halobacteriales</taxon>
        <taxon>Haloferacaceae</taxon>
        <taxon>Halorubrum</taxon>
    </lineage>
</organism>
<feature type="compositionally biased region" description="Gly residues" evidence="4">
    <location>
        <begin position="324"/>
        <end position="335"/>
    </location>
</feature>
<dbReference type="GO" id="GO:0140664">
    <property type="term" value="F:ATP-dependent DNA damage sensor activity"/>
    <property type="evidence" value="ECO:0007669"/>
    <property type="project" value="InterPro"/>
</dbReference>
<evidence type="ECO:0000313" key="7">
    <source>
        <dbReference type="Proteomes" id="UP000222824"/>
    </source>
</evidence>
<dbReference type="GO" id="GO:0030983">
    <property type="term" value="F:mismatched DNA binding"/>
    <property type="evidence" value="ECO:0007669"/>
    <property type="project" value="InterPro"/>
</dbReference>
<dbReference type="InterPro" id="IPR027417">
    <property type="entry name" value="P-loop_NTPase"/>
</dbReference>